<reference evidence="2 3" key="1">
    <citation type="journal article" date="2024" name="Nat. Commun.">
        <title>Phylogenomics reveals the evolutionary origins of lichenization in chlorophyte algae.</title>
        <authorList>
            <person name="Puginier C."/>
            <person name="Libourel C."/>
            <person name="Otte J."/>
            <person name="Skaloud P."/>
            <person name="Haon M."/>
            <person name="Grisel S."/>
            <person name="Petersen M."/>
            <person name="Berrin J.G."/>
            <person name="Delaux P.M."/>
            <person name="Dal Grande F."/>
            <person name="Keller J."/>
        </authorList>
    </citation>
    <scope>NUCLEOTIDE SEQUENCE [LARGE SCALE GENOMIC DNA]</scope>
    <source>
        <strain evidence="2 3">SAG 2036</strain>
    </source>
</reference>
<evidence type="ECO:0000256" key="1">
    <source>
        <dbReference type="SAM" id="MobiDB-lite"/>
    </source>
</evidence>
<organism evidence="2 3">
    <name type="scientific">Symbiochloris irregularis</name>
    <dbReference type="NCBI Taxonomy" id="706552"/>
    <lineage>
        <taxon>Eukaryota</taxon>
        <taxon>Viridiplantae</taxon>
        <taxon>Chlorophyta</taxon>
        <taxon>core chlorophytes</taxon>
        <taxon>Trebouxiophyceae</taxon>
        <taxon>Trebouxiales</taxon>
        <taxon>Trebouxiaceae</taxon>
        <taxon>Symbiochloris</taxon>
    </lineage>
</organism>
<proteinExistence type="predicted"/>
<dbReference type="EMBL" id="JALJOQ010000042">
    <property type="protein sequence ID" value="KAK9805757.1"/>
    <property type="molecule type" value="Genomic_DNA"/>
</dbReference>
<dbReference type="Proteomes" id="UP001465755">
    <property type="component" value="Unassembled WGS sequence"/>
</dbReference>
<name>A0AAW1PA77_9CHLO</name>
<feature type="region of interest" description="Disordered" evidence="1">
    <location>
        <begin position="202"/>
        <end position="233"/>
    </location>
</feature>
<sequence>MKYSRQVTDDGEVRQNVVSEEEMLCHRVPGYYSFHLEGCEMFFPEDEAGRLSLTEGKLVKWDDEENVHSVQTQGEVPTKVWQRYSHAVWMAKYDGDTLNYKDPEYRIDRIYLIARQEDKNDQLDFNQVYRLDHKTQNVRREAVRWNTQLEDPSQHIMRIRDDEIIIEDFTNIPSEEDIVADFEDSQILDTLKKLQTAQADLMDTSSLADPIDARKDAEVDENSPDDTPASDMI</sequence>
<accession>A0AAW1PA77</accession>
<protein>
    <submittedName>
        <fullName evidence="2">Uncharacterized protein</fullName>
    </submittedName>
</protein>
<evidence type="ECO:0000313" key="3">
    <source>
        <dbReference type="Proteomes" id="UP001465755"/>
    </source>
</evidence>
<dbReference type="AlphaFoldDB" id="A0AAW1PA77"/>
<gene>
    <name evidence="2" type="ORF">WJX73_006246</name>
</gene>
<keyword evidence="3" id="KW-1185">Reference proteome</keyword>
<evidence type="ECO:0000313" key="2">
    <source>
        <dbReference type="EMBL" id="KAK9805757.1"/>
    </source>
</evidence>
<comment type="caution">
    <text evidence="2">The sequence shown here is derived from an EMBL/GenBank/DDBJ whole genome shotgun (WGS) entry which is preliminary data.</text>
</comment>